<evidence type="ECO:0000313" key="5">
    <source>
        <dbReference type="Proteomes" id="UP000554482"/>
    </source>
</evidence>
<organism evidence="4 5">
    <name type="scientific">Thalictrum thalictroides</name>
    <name type="common">Rue-anemone</name>
    <name type="synonym">Anemone thalictroides</name>
    <dbReference type="NCBI Taxonomy" id="46969"/>
    <lineage>
        <taxon>Eukaryota</taxon>
        <taxon>Viridiplantae</taxon>
        <taxon>Streptophyta</taxon>
        <taxon>Embryophyta</taxon>
        <taxon>Tracheophyta</taxon>
        <taxon>Spermatophyta</taxon>
        <taxon>Magnoliopsida</taxon>
        <taxon>Ranunculales</taxon>
        <taxon>Ranunculaceae</taxon>
        <taxon>Thalictroideae</taxon>
        <taxon>Thalictrum</taxon>
    </lineage>
</organism>
<feature type="region of interest" description="Disordered" evidence="2">
    <location>
        <begin position="407"/>
        <end position="461"/>
    </location>
</feature>
<evidence type="ECO:0000256" key="2">
    <source>
        <dbReference type="SAM" id="MobiDB-lite"/>
    </source>
</evidence>
<reference evidence="4 5" key="1">
    <citation type="submission" date="2020-06" db="EMBL/GenBank/DDBJ databases">
        <title>Transcriptomic and genomic resources for Thalictrum thalictroides and T. hernandezii: Facilitating candidate gene discovery in an emerging model plant lineage.</title>
        <authorList>
            <person name="Arias T."/>
            <person name="Riano-Pachon D.M."/>
            <person name="Di Stilio V.S."/>
        </authorList>
    </citation>
    <scope>NUCLEOTIDE SEQUENCE [LARGE SCALE GENOMIC DNA]</scope>
    <source>
        <strain evidence="5">cv. WT478/WT964</strain>
        <tissue evidence="4">Leaves</tissue>
    </source>
</reference>
<protein>
    <recommendedName>
        <fullName evidence="3">C2H2-type domain-containing protein</fullName>
    </recommendedName>
</protein>
<comment type="caution">
    <text evidence="4">The sequence shown here is derived from an EMBL/GenBank/DDBJ whole genome shotgun (WGS) entry which is preliminary data.</text>
</comment>
<feature type="compositionally biased region" description="Polar residues" evidence="2">
    <location>
        <begin position="106"/>
        <end position="153"/>
    </location>
</feature>
<dbReference type="InterPro" id="IPR013087">
    <property type="entry name" value="Znf_C2H2_type"/>
</dbReference>
<feature type="compositionally biased region" description="Polar residues" evidence="2">
    <location>
        <begin position="414"/>
        <end position="430"/>
    </location>
</feature>
<feature type="compositionally biased region" description="Acidic residues" evidence="2">
    <location>
        <begin position="451"/>
        <end position="461"/>
    </location>
</feature>
<dbReference type="PROSITE" id="PS00028">
    <property type="entry name" value="ZINC_FINGER_C2H2_1"/>
    <property type="match status" value="1"/>
</dbReference>
<dbReference type="PROSITE" id="PS50157">
    <property type="entry name" value="ZINC_FINGER_C2H2_2"/>
    <property type="match status" value="1"/>
</dbReference>
<proteinExistence type="predicted"/>
<evidence type="ECO:0000313" key="4">
    <source>
        <dbReference type="EMBL" id="KAF5187266.1"/>
    </source>
</evidence>
<dbReference type="Proteomes" id="UP000554482">
    <property type="component" value="Unassembled WGS sequence"/>
</dbReference>
<feature type="region of interest" description="Disordered" evidence="2">
    <location>
        <begin position="295"/>
        <end position="325"/>
    </location>
</feature>
<dbReference type="OrthoDB" id="2005148at2759"/>
<keyword evidence="5" id="KW-1185">Reference proteome</keyword>
<name>A0A7J6VQA7_THATH</name>
<accession>A0A7J6VQA7</accession>
<keyword evidence="1" id="KW-0862">Zinc</keyword>
<sequence>MEGQLGGNQQCLKCSHEEEVVSPEAGNKPLLPKIYHCPECHKDYDNAHAYSGHFNIHNRERMNLVLSSMTPKKRKEQAANLKSGKVKVMEQECSMRTPTKDEASGSRDTSYNQPRPELPTSSPTRGSISQSSGNQMHSGNVGNPTWDSPNRSPDTFVHPMNTGNTSHGSINRYMEAVPMPSRNVGNHLAVRHNPLQGSQSGRVGWGQPIIPMSRGPVQAQFGCVGWPRPSGIGSHVSQLPLQDNQSDYLRWARVPLQAGSQSGQVGRGRPLVNSTHGLAQGSQFGHVQRGRPFGQPMSYGPSGGSRSRHLELPNHMNGPSPGSQSGWQRPFRNGNLMVHGPLQGSHQNGSVGWPRPTQIGNPVLNGPSQGSLQYSQVGWAGHSNPVYVDCNITTTVRITGSDVPSGVRIGLNTDPENLSTRENITSTEGGTCTGHRPPEGGHEGEMKSKEEEEELDLTLRL</sequence>
<feature type="compositionally biased region" description="Basic and acidic residues" evidence="2">
    <location>
        <begin position="436"/>
        <end position="450"/>
    </location>
</feature>
<feature type="region of interest" description="Disordered" evidence="2">
    <location>
        <begin position="69"/>
        <end position="168"/>
    </location>
</feature>
<evidence type="ECO:0000259" key="3">
    <source>
        <dbReference type="PROSITE" id="PS50157"/>
    </source>
</evidence>
<feature type="domain" description="C2H2-type" evidence="3">
    <location>
        <begin position="35"/>
        <end position="62"/>
    </location>
</feature>
<dbReference type="GO" id="GO:0008270">
    <property type="term" value="F:zinc ion binding"/>
    <property type="evidence" value="ECO:0007669"/>
    <property type="project" value="UniProtKB-KW"/>
</dbReference>
<keyword evidence="1" id="KW-0863">Zinc-finger</keyword>
<keyword evidence="1" id="KW-0479">Metal-binding</keyword>
<dbReference type="EMBL" id="JABWDY010028227">
    <property type="protein sequence ID" value="KAF5187266.1"/>
    <property type="molecule type" value="Genomic_DNA"/>
</dbReference>
<evidence type="ECO:0000256" key="1">
    <source>
        <dbReference type="PROSITE-ProRule" id="PRU00042"/>
    </source>
</evidence>
<gene>
    <name evidence="4" type="ORF">FRX31_023147</name>
</gene>
<dbReference type="AlphaFoldDB" id="A0A7J6VQA7"/>